<evidence type="ECO:0000256" key="7">
    <source>
        <dbReference type="ARBA" id="ARBA00023157"/>
    </source>
</evidence>
<evidence type="ECO:0000313" key="14">
    <source>
        <dbReference type="Proteomes" id="UP001108280"/>
    </source>
</evidence>
<dbReference type="CDD" id="cd00096">
    <property type="entry name" value="Ig"/>
    <property type="match status" value="1"/>
</dbReference>
<feature type="domain" description="Ig-like" evidence="13">
    <location>
        <begin position="16"/>
        <end position="123"/>
    </location>
</feature>
<dbReference type="PANTHER" id="PTHR47009">
    <property type="entry name" value="HEPATITIS A VIRUS CELLULAR RECEPTOR 1 HOMOLOG"/>
    <property type="match status" value="1"/>
</dbReference>
<feature type="signal peptide" evidence="12">
    <location>
        <begin position="1"/>
        <end position="21"/>
    </location>
</feature>
<dbReference type="InterPro" id="IPR013783">
    <property type="entry name" value="Ig-like_fold"/>
</dbReference>
<reference evidence="14" key="1">
    <citation type="journal article" date="2018" name="Biotechnol. Bioeng.">
        <title>A reference genome of the Chinese hamster based on a hybrid assembly strategy.</title>
        <authorList>
            <person name="Rupp O."/>
            <person name="MacDonald M.L."/>
            <person name="Li S."/>
            <person name="Dhiman H."/>
            <person name="Polson S."/>
            <person name="Griep S."/>
            <person name="Heffner K."/>
            <person name="Hernandez I."/>
            <person name="Brinkrolf K."/>
            <person name="Jadhav V."/>
            <person name="Samoudi M."/>
            <person name="Hao H."/>
            <person name="Kingham B."/>
            <person name="Goesmann A."/>
            <person name="Betenbaugh M.J."/>
            <person name="Lewis N.E."/>
            <person name="Borth N."/>
            <person name="Lee K.H."/>
        </authorList>
    </citation>
    <scope>NUCLEOTIDE SEQUENCE [LARGE SCALE GENOMIC DNA]</scope>
    <source>
        <strain evidence="14">17A/GY</strain>
    </source>
</reference>
<dbReference type="PANTHER" id="PTHR47009:SF4">
    <property type="entry name" value="GENE 12169-RELATED"/>
    <property type="match status" value="1"/>
</dbReference>
<keyword evidence="7" id="KW-1015">Disulfide bond</keyword>
<dbReference type="Gene3D" id="2.60.40.10">
    <property type="entry name" value="Immunoglobulins"/>
    <property type="match status" value="2"/>
</dbReference>
<evidence type="ECO:0000256" key="12">
    <source>
        <dbReference type="SAM" id="SignalP"/>
    </source>
</evidence>
<gene>
    <name evidence="15" type="primary">LOC113836633</name>
</gene>
<proteinExistence type="inferred from homology"/>
<keyword evidence="5" id="KW-1133">Transmembrane helix</keyword>
<evidence type="ECO:0000256" key="4">
    <source>
        <dbReference type="ARBA" id="ARBA00022729"/>
    </source>
</evidence>
<dbReference type="KEGG" id="cge:113836633"/>
<dbReference type="SMART" id="SM00409">
    <property type="entry name" value="IG"/>
    <property type="match status" value="1"/>
</dbReference>
<protein>
    <submittedName>
        <fullName evidence="15">Hepatitis A virus cellular receptor 1 homolog</fullName>
    </submittedName>
</protein>
<dbReference type="OrthoDB" id="8447307at2759"/>
<comment type="subcellular location">
    <subcellularLocation>
        <location evidence="1">Cell membrane</location>
        <topology evidence="1">Single-pass type I membrane protein</topology>
    </subcellularLocation>
</comment>
<keyword evidence="3" id="KW-0812">Transmembrane</keyword>
<evidence type="ECO:0000313" key="15">
    <source>
        <dbReference type="RefSeq" id="XP_035303991.1"/>
    </source>
</evidence>
<evidence type="ECO:0000259" key="13">
    <source>
        <dbReference type="PROSITE" id="PS50835"/>
    </source>
</evidence>
<dbReference type="GO" id="GO:0033005">
    <property type="term" value="P:positive regulation of mast cell activation"/>
    <property type="evidence" value="ECO:0007669"/>
    <property type="project" value="TreeGrafter"/>
</dbReference>
<dbReference type="GeneID" id="113836633"/>
<dbReference type="RefSeq" id="XP_035303991.1">
    <property type="nucleotide sequence ID" value="XM_035448100.1"/>
</dbReference>
<dbReference type="SUPFAM" id="SSF48726">
    <property type="entry name" value="Immunoglobulin"/>
    <property type="match status" value="2"/>
</dbReference>
<dbReference type="GO" id="GO:0005886">
    <property type="term" value="C:plasma membrane"/>
    <property type="evidence" value="ECO:0007669"/>
    <property type="project" value="UniProtKB-SubCell"/>
</dbReference>
<organism evidence="14 15">
    <name type="scientific">Cricetulus griseus</name>
    <name type="common">Chinese hamster</name>
    <name type="synonym">Cricetulus barabensis griseus</name>
    <dbReference type="NCBI Taxonomy" id="10029"/>
    <lineage>
        <taxon>Eukaryota</taxon>
        <taxon>Metazoa</taxon>
        <taxon>Chordata</taxon>
        <taxon>Craniata</taxon>
        <taxon>Vertebrata</taxon>
        <taxon>Euteleostomi</taxon>
        <taxon>Mammalia</taxon>
        <taxon>Eutheria</taxon>
        <taxon>Euarchontoglires</taxon>
        <taxon>Glires</taxon>
        <taxon>Rodentia</taxon>
        <taxon>Myomorpha</taxon>
        <taxon>Muroidea</taxon>
        <taxon>Cricetidae</taxon>
        <taxon>Cricetinae</taxon>
        <taxon>Cricetulus</taxon>
    </lineage>
</organism>
<evidence type="ECO:0000256" key="6">
    <source>
        <dbReference type="ARBA" id="ARBA00023136"/>
    </source>
</evidence>
<feature type="compositionally biased region" description="Low complexity" evidence="11">
    <location>
        <begin position="161"/>
        <end position="174"/>
    </location>
</feature>
<evidence type="ECO:0000256" key="1">
    <source>
        <dbReference type="ARBA" id="ARBA00004251"/>
    </source>
</evidence>
<dbReference type="GO" id="GO:0009986">
    <property type="term" value="C:cell surface"/>
    <property type="evidence" value="ECO:0007669"/>
    <property type="project" value="TreeGrafter"/>
</dbReference>
<name>A0A9J7H3C4_CRIGR</name>
<dbReference type="GO" id="GO:0006911">
    <property type="term" value="P:phagocytosis, engulfment"/>
    <property type="evidence" value="ECO:0007669"/>
    <property type="project" value="TreeGrafter"/>
</dbReference>
<dbReference type="InterPro" id="IPR007110">
    <property type="entry name" value="Ig-like_dom"/>
</dbReference>
<keyword evidence="4 12" id="KW-0732">Signal</keyword>
<feature type="chain" id="PRO_5039949205" evidence="12">
    <location>
        <begin position="22"/>
        <end position="233"/>
    </location>
</feature>
<dbReference type="InterPro" id="IPR036179">
    <property type="entry name" value="Ig-like_dom_sf"/>
</dbReference>
<evidence type="ECO:0000256" key="3">
    <source>
        <dbReference type="ARBA" id="ARBA00022692"/>
    </source>
</evidence>
<dbReference type="GO" id="GO:0001786">
    <property type="term" value="F:phosphatidylserine binding"/>
    <property type="evidence" value="ECO:0007669"/>
    <property type="project" value="TreeGrafter"/>
</dbReference>
<feature type="domain" description="Ig-like" evidence="13">
    <location>
        <begin position="155"/>
        <end position="233"/>
    </location>
</feature>
<comment type="similarity">
    <text evidence="10">Belongs to the immunoglobulin superfamily. TIM family.</text>
</comment>
<keyword evidence="9" id="KW-0393">Immunoglobulin domain</keyword>
<evidence type="ECO:0000256" key="11">
    <source>
        <dbReference type="SAM" id="MobiDB-lite"/>
    </source>
</evidence>
<reference evidence="14" key="2">
    <citation type="journal article" date="2020" name="Biotechnol. Bioeng.">
        <title>Chromosome-scale scaffolds for the Chinese hamster reference genome assembly to facilitate the study of the CHO epigenome.</title>
        <authorList>
            <person name="Hilliard W."/>
            <person name="MacDonald M."/>
            <person name="Lee K.H."/>
        </authorList>
    </citation>
    <scope>NUCLEOTIDE SEQUENCE [LARGE SCALE GENOMIC DNA]</scope>
    <source>
        <strain evidence="14">17A/GY</strain>
    </source>
</reference>
<evidence type="ECO:0000256" key="10">
    <source>
        <dbReference type="ARBA" id="ARBA00038203"/>
    </source>
</evidence>
<dbReference type="PROSITE" id="PS50835">
    <property type="entry name" value="IG_LIKE"/>
    <property type="match status" value="2"/>
</dbReference>
<dbReference type="InterPro" id="IPR052331">
    <property type="entry name" value="TIM_domain-containing_protein"/>
</dbReference>
<accession>A0A9J7H3C4</accession>
<keyword evidence="14" id="KW-1185">Reference proteome</keyword>
<dbReference type="FunFam" id="2.60.40.10:FF:000774">
    <property type="entry name" value="Hepatitis A virus cellular receptor 1"/>
    <property type="match status" value="1"/>
</dbReference>
<feature type="region of interest" description="Disordered" evidence="11">
    <location>
        <begin position="128"/>
        <end position="193"/>
    </location>
</feature>
<dbReference type="AlphaFoldDB" id="A0A9J7H3C4"/>
<keyword evidence="15" id="KW-0675">Receptor</keyword>
<evidence type="ECO:0000256" key="9">
    <source>
        <dbReference type="ARBA" id="ARBA00023319"/>
    </source>
</evidence>
<feature type="compositionally biased region" description="Low complexity" evidence="11">
    <location>
        <begin position="139"/>
        <end position="149"/>
    </location>
</feature>
<keyword evidence="2" id="KW-1003">Cell membrane</keyword>
<evidence type="ECO:0000256" key="8">
    <source>
        <dbReference type="ARBA" id="ARBA00023180"/>
    </source>
</evidence>
<dbReference type="Proteomes" id="UP001108280">
    <property type="component" value="Chromosome 7"/>
</dbReference>
<reference evidence="15" key="3">
    <citation type="submission" date="2025-08" db="UniProtKB">
        <authorList>
            <consortium name="RefSeq"/>
        </authorList>
    </citation>
    <scope>IDENTIFICATION</scope>
    <source>
        <strain evidence="15">17A/GY</strain>
        <tissue evidence="15">Liver</tissue>
    </source>
</reference>
<keyword evidence="6" id="KW-0472">Membrane</keyword>
<dbReference type="InterPro" id="IPR013106">
    <property type="entry name" value="Ig_V-set"/>
</dbReference>
<evidence type="ECO:0000256" key="2">
    <source>
        <dbReference type="ARBA" id="ARBA00022475"/>
    </source>
</evidence>
<keyword evidence="8" id="KW-0325">Glycoprotein</keyword>
<dbReference type="Pfam" id="PF07686">
    <property type="entry name" value="V-set"/>
    <property type="match status" value="2"/>
</dbReference>
<evidence type="ECO:0000256" key="5">
    <source>
        <dbReference type="ARBA" id="ARBA00022989"/>
    </source>
</evidence>
<dbReference type="InterPro" id="IPR003599">
    <property type="entry name" value="Ig_sub"/>
</dbReference>
<dbReference type="GO" id="GO:0001618">
    <property type="term" value="F:virus receptor activity"/>
    <property type="evidence" value="ECO:0007669"/>
    <property type="project" value="TreeGrafter"/>
</dbReference>
<sequence length="233" mass="25501">MRHTQVLISVLLLLLPAAVSSFPEVHGVVGHPVTLPCSYPVPNGISSMCWGRGECRDTCGQTLIWTDGHRIYYQTSNRYQLKGQNLEGHVSLTIKNVTVSDSGLYCCRVEMKGPNGVQKLTISLQVQPEIPTSPPRGHTTITTSTTTSTRLTGAPKSTRISTSTPLPPSDTLTPKPGQHHEAYSSPHISPVTPSPRIYYQKSNRYQLKRQLLEGNVSLTIQNATESDSGLYCC</sequence>